<comment type="caution">
    <text evidence="1">The sequence shown here is derived from an EMBL/GenBank/DDBJ whole genome shotgun (WGS) entry which is preliminary data.</text>
</comment>
<gene>
    <name evidence="1" type="ORF">FF38_00220</name>
</gene>
<evidence type="ECO:0000313" key="1">
    <source>
        <dbReference type="EMBL" id="KNC28420.1"/>
    </source>
</evidence>
<reference evidence="1 2" key="1">
    <citation type="journal article" date="2015" name="Nat. Commun.">
        <title>Lucilia cuprina genome unlocks parasitic fly biology to underpin future interventions.</title>
        <authorList>
            <person name="Anstead C.A."/>
            <person name="Korhonen P.K."/>
            <person name="Young N.D."/>
            <person name="Hall R.S."/>
            <person name="Jex A.R."/>
            <person name="Murali S.C."/>
            <person name="Hughes D.S."/>
            <person name="Lee S.F."/>
            <person name="Perry T."/>
            <person name="Stroehlein A.J."/>
            <person name="Ansell B.R."/>
            <person name="Breugelmans B."/>
            <person name="Hofmann A."/>
            <person name="Qu J."/>
            <person name="Dugan S."/>
            <person name="Lee S.L."/>
            <person name="Chao H."/>
            <person name="Dinh H."/>
            <person name="Han Y."/>
            <person name="Doddapaneni H.V."/>
            <person name="Worley K.C."/>
            <person name="Muzny D.M."/>
            <person name="Ioannidis P."/>
            <person name="Waterhouse R.M."/>
            <person name="Zdobnov E.M."/>
            <person name="James P.J."/>
            <person name="Bagnall N.H."/>
            <person name="Kotze A.C."/>
            <person name="Gibbs R.A."/>
            <person name="Richards S."/>
            <person name="Batterham P."/>
            <person name="Gasser R.B."/>
        </authorList>
    </citation>
    <scope>NUCLEOTIDE SEQUENCE [LARGE SCALE GENOMIC DNA]</scope>
    <source>
        <strain evidence="1 2">LS</strain>
        <tissue evidence="1">Full body</tissue>
    </source>
</reference>
<dbReference type="AlphaFoldDB" id="A0A0L0C845"/>
<protein>
    <submittedName>
        <fullName evidence="1">Uncharacterized protein</fullName>
    </submittedName>
</protein>
<accession>A0A0L0C845</accession>
<sequence>MIVLRGKVNRQPIDNEEIAKGLCLFLKYPLSCLQRAHYSDHCLHPRLQRLHPCRKMKKSQPDMKLTFLFTKELENFQGTAANYEDFHYVEPSGWILVQLCMYNVHTHTHNVACIQSFGESVIFLQLVRCHVHIPTPLGELPFPIVFFLIKLNFVLFERNNAADLYLLMIDVFRTKTLECRKTIDIAGPLH</sequence>
<keyword evidence="2" id="KW-1185">Reference proteome</keyword>
<name>A0A0L0C845_LUCCU</name>
<organism evidence="1 2">
    <name type="scientific">Lucilia cuprina</name>
    <name type="common">Green bottle fly</name>
    <name type="synonym">Australian sheep blowfly</name>
    <dbReference type="NCBI Taxonomy" id="7375"/>
    <lineage>
        <taxon>Eukaryota</taxon>
        <taxon>Metazoa</taxon>
        <taxon>Ecdysozoa</taxon>
        <taxon>Arthropoda</taxon>
        <taxon>Hexapoda</taxon>
        <taxon>Insecta</taxon>
        <taxon>Pterygota</taxon>
        <taxon>Neoptera</taxon>
        <taxon>Endopterygota</taxon>
        <taxon>Diptera</taxon>
        <taxon>Brachycera</taxon>
        <taxon>Muscomorpha</taxon>
        <taxon>Oestroidea</taxon>
        <taxon>Calliphoridae</taxon>
        <taxon>Luciliinae</taxon>
        <taxon>Lucilia</taxon>
    </lineage>
</organism>
<proteinExistence type="predicted"/>
<evidence type="ECO:0000313" key="2">
    <source>
        <dbReference type="Proteomes" id="UP000037069"/>
    </source>
</evidence>
<dbReference type="Proteomes" id="UP000037069">
    <property type="component" value="Unassembled WGS sequence"/>
</dbReference>
<dbReference type="EMBL" id="JRES01000776">
    <property type="protein sequence ID" value="KNC28420.1"/>
    <property type="molecule type" value="Genomic_DNA"/>
</dbReference>